<name>A0A8X6L3Q2_TRICU</name>
<evidence type="ECO:0000313" key="1">
    <source>
        <dbReference type="EMBL" id="GFQ95344.1"/>
    </source>
</evidence>
<accession>A0A8X6L3Q2</accession>
<reference evidence="1" key="1">
    <citation type="submission" date="2020-07" db="EMBL/GenBank/DDBJ databases">
        <title>Multicomponent nature underlies the extraordinary mechanical properties of spider dragline silk.</title>
        <authorList>
            <person name="Kono N."/>
            <person name="Nakamura H."/>
            <person name="Mori M."/>
            <person name="Yoshida Y."/>
            <person name="Ohtoshi R."/>
            <person name="Malay A.D."/>
            <person name="Moran D.A.P."/>
            <person name="Tomita M."/>
            <person name="Numata K."/>
            <person name="Arakawa K."/>
        </authorList>
    </citation>
    <scope>NUCLEOTIDE SEQUENCE</scope>
</reference>
<dbReference type="EMBL" id="BMAO01024438">
    <property type="protein sequence ID" value="GFQ95344.1"/>
    <property type="molecule type" value="Genomic_DNA"/>
</dbReference>
<evidence type="ECO:0000313" key="2">
    <source>
        <dbReference type="Proteomes" id="UP000887116"/>
    </source>
</evidence>
<sequence>MRITILSLQEIPIVIHPFHSANTKRRNQKLTLGPDQTPEYRLDLELKTNIVLCRLDYLNVVLTQATSTVVTSTHNDIRLSSTNACKIKGIT</sequence>
<organism evidence="1 2">
    <name type="scientific">Trichonephila clavata</name>
    <name type="common">Joro spider</name>
    <name type="synonym">Nephila clavata</name>
    <dbReference type="NCBI Taxonomy" id="2740835"/>
    <lineage>
        <taxon>Eukaryota</taxon>
        <taxon>Metazoa</taxon>
        <taxon>Ecdysozoa</taxon>
        <taxon>Arthropoda</taxon>
        <taxon>Chelicerata</taxon>
        <taxon>Arachnida</taxon>
        <taxon>Araneae</taxon>
        <taxon>Araneomorphae</taxon>
        <taxon>Entelegynae</taxon>
        <taxon>Araneoidea</taxon>
        <taxon>Nephilidae</taxon>
        <taxon>Trichonephila</taxon>
    </lineage>
</organism>
<dbReference type="AlphaFoldDB" id="A0A8X6L3Q2"/>
<comment type="caution">
    <text evidence="1">The sequence shown here is derived from an EMBL/GenBank/DDBJ whole genome shotgun (WGS) entry which is preliminary data.</text>
</comment>
<proteinExistence type="predicted"/>
<gene>
    <name evidence="1" type="ORF">TNCT_734991</name>
</gene>
<dbReference type="Proteomes" id="UP000887116">
    <property type="component" value="Unassembled WGS sequence"/>
</dbReference>
<protein>
    <submittedName>
        <fullName evidence="1">Uncharacterized protein</fullName>
    </submittedName>
</protein>
<keyword evidence="2" id="KW-1185">Reference proteome</keyword>